<evidence type="ECO:0000256" key="7">
    <source>
        <dbReference type="ARBA" id="ARBA00023186"/>
    </source>
</evidence>
<dbReference type="eggNOG" id="COG1047">
    <property type="taxonomic scope" value="Bacteria"/>
</dbReference>
<evidence type="ECO:0000256" key="9">
    <source>
        <dbReference type="ARBA" id="ARBA00037071"/>
    </source>
</evidence>
<organism evidence="13 14">
    <name type="scientific">Prevotella corporis</name>
    <dbReference type="NCBI Taxonomy" id="28128"/>
    <lineage>
        <taxon>Bacteria</taxon>
        <taxon>Pseudomonadati</taxon>
        <taxon>Bacteroidota</taxon>
        <taxon>Bacteroidia</taxon>
        <taxon>Bacteroidales</taxon>
        <taxon>Prevotellaceae</taxon>
        <taxon>Prevotella</taxon>
    </lineage>
</organism>
<evidence type="ECO:0000256" key="8">
    <source>
        <dbReference type="ARBA" id="ARBA00023235"/>
    </source>
</evidence>
<evidence type="ECO:0000256" key="2">
    <source>
        <dbReference type="ARBA" id="ARBA00004496"/>
    </source>
</evidence>
<keyword evidence="5" id="KW-0963">Cytoplasm</keyword>
<comment type="function">
    <text evidence="9">Also involved in hydrogenase metallocenter assembly, probably by participating in the nickel insertion step. This function in hydrogenase biosynthesis requires chaperone activity and the presence of the metal-binding domain, but not PPIase activity.</text>
</comment>
<dbReference type="PANTHER" id="PTHR47861:SF3">
    <property type="entry name" value="FKBP-TYPE PEPTIDYL-PROLYL CIS-TRANS ISOMERASE SLYD"/>
    <property type="match status" value="1"/>
</dbReference>
<dbReference type="SUPFAM" id="SSF54534">
    <property type="entry name" value="FKBP-like"/>
    <property type="match status" value="1"/>
</dbReference>
<evidence type="ECO:0000256" key="6">
    <source>
        <dbReference type="ARBA" id="ARBA00023110"/>
    </source>
</evidence>
<evidence type="ECO:0000313" key="13">
    <source>
        <dbReference type="EMBL" id="KXA43147.1"/>
    </source>
</evidence>
<keyword evidence="14" id="KW-1185">Reference proteome</keyword>
<dbReference type="Gene3D" id="2.40.10.330">
    <property type="match status" value="1"/>
</dbReference>
<dbReference type="GO" id="GO:0003755">
    <property type="term" value="F:peptidyl-prolyl cis-trans isomerase activity"/>
    <property type="evidence" value="ECO:0007669"/>
    <property type="project" value="UniProtKB-KW"/>
</dbReference>
<evidence type="ECO:0000256" key="11">
    <source>
        <dbReference type="ARBA" id="ARBA00042772"/>
    </source>
</evidence>
<dbReference type="Proteomes" id="UP000070533">
    <property type="component" value="Unassembled WGS sequence"/>
</dbReference>
<evidence type="ECO:0000259" key="12">
    <source>
        <dbReference type="Pfam" id="PF00254"/>
    </source>
</evidence>
<evidence type="ECO:0000256" key="3">
    <source>
        <dbReference type="ARBA" id="ARBA00006577"/>
    </source>
</evidence>
<evidence type="ECO:0000313" key="14">
    <source>
        <dbReference type="Proteomes" id="UP000070533"/>
    </source>
</evidence>
<comment type="caution">
    <text evidence="13">The sequence shown here is derived from an EMBL/GenBank/DDBJ whole genome shotgun (WGS) entry which is preliminary data.</text>
</comment>
<dbReference type="RefSeq" id="WP_028901801.1">
    <property type="nucleotide sequence ID" value="NZ_BAAAXP010000033.1"/>
</dbReference>
<evidence type="ECO:0000256" key="5">
    <source>
        <dbReference type="ARBA" id="ARBA00022490"/>
    </source>
</evidence>
<evidence type="ECO:0000256" key="4">
    <source>
        <dbReference type="ARBA" id="ARBA00013194"/>
    </source>
</evidence>
<dbReference type="EMBL" id="LRQG01000020">
    <property type="protein sequence ID" value="KXA43147.1"/>
    <property type="molecule type" value="Genomic_DNA"/>
</dbReference>
<sequence length="202" mass="22286">MDKNTHKLIVVSYELYSVENGEEIFVEKTDEQKPLQFYTGCDMALPAFEKAVKELNTDSEFDFNLSPEEAYGEFNPESVLDLDKTIFSHQGVFDEANVFVDAMLPLQNEKGDRFIGRVLEISDDKVKIDLNHPMAGKTLHFKGRIMENREATEEEVNDFLESMRSHHCGGGCHGGCGGGDSQGNCGCGNNDEGCGCGSGCHS</sequence>
<dbReference type="OrthoDB" id="9808891at2"/>
<dbReference type="GO" id="GO:0005737">
    <property type="term" value="C:cytoplasm"/>
    <property type="evidence" value="ECO:0007669"/>
    <property type="project" value="UniProtKB-SubCell"/>
</dbReference>
<comment type="subcellular location">
    <subcellularLocation>
        <location evidence="2">Cytoplasm</location>
    </subcellularLocation>
</comment>
<dbReference type="EC" id="5.2.1.8" evidence="4"/>
<comment type="catalytic activity">
    <reaction evidence="1">
        <text>[protein]-peptidylproline (omega=180) = [protein]-peptidylproline (omega=0)</text>
        <dbReference type="Rhea" id="RHEA:16237"/>
        <dbReference type="Rhea" id="RHEA-COMP:10747"/>
        <dbReference type="Rhea" id="RHEA-COMP:10748"/>
        <dbReference type="ChEBI" id="CHEBI:83833"/>
        <dbReference type="ChEBI" id="CHEBI:83834"/>
        <dbReference type="EC" id="5.2.1.8"/>
    </reaction>
</comment>
<dbReference type="GO" id="GO:0042026">
    <property type="term" value="P:protein refolding"/>
    <property type="evidence" value="ECO:0007669"/>
    <property type="project" value="UniProtKB-ARBA"/>
</dbReference>
<dbReference type="InterPro" id="IPR048261">
    <property type="entry name" value="SlpA/SlyD-like_ins_sf"/>
</dbReference>
<feature type="domain" description="PPIase FKBP-type" evidence="12">
    <location>
        <begin position="7"/>
        <end position="77"/>
    </location>
</feature>
<evidence type="ECO:0000256" key="1">
    <source>
        <dbReference type="ARBA" id="ARBA00000971"/>
    </source>
</evidence>
<proteinExistence type="inferred from homology"/>
<gene>
    <name evidence="13" type="ORF">HMPREF3226_00500</name>
</gene>
<keyword evidence="6" id="KW-0697">Rotamase</keyword>
<dbReference type="STRING" id="28128.HMPREF3226_00500"/>
<dbReference type="InterPro" id="IPR046357">
    <property type="entry name" value="PPIase_dom_sf"/>
</dbReference>
<dbReference type="AlphaFoldDB" id="A0A133QJU5"/>
<reference evidence="14" key="1">
    <citation type="submission" date="2016-01" db="EMBL/GenBank/DDBJ databases">
        <authorList>
            <person name="Mitreva M."/>
            <person name="Pepin K.H."/>
            <person name="Mihindukulasuriya K.A."/>
            <person name="Fulton R."/>
            <person name="Fronick C."/>
            <person name="O'Laughlin M."/>
            <person name="Miner T."/>
            <person name="Herter B."/>
            <person name="Rosa B.A."/>
            <person name="Cordes M."/>
            <person name="Tomlinson C."/>
            <person name="Wollam A."/>
            <person name="Palsikar V.B."/>
            <person name="Mardis E.R."/>
            <person name="Wilson R.K."/>
        </authorList>
    </citation>
    <scope>NUCLEOTIDE SEQUENCE [LARGE SCALE GENOMIC DNA]</scope>
    <source>
        <strain evidence="14">MJR7716</strain>
    </source>
</reference>
<name>A0A133QJU5_9BACT</name>
<accession>A0A133QJU5</accession>
<dbReference type="PATRIC" id="fig|28128.5.peg.501"/>
<dbReference type="PANTHER" id="PTHR47861">
    <property type="entry name" value="FKBP-TYPE PEPTIDYL-PROLYL CIS-TRANS ISOMERASE SLYD"/>
    <property type="match status" value="1"/>
</dbReference>
<dbReference type="Gene3D" id="3.10.50.40">
    <property type="match status" value="1"/>
</dbReference>
<protein>
    <recommendedName>
        <fullName evidence="10">FKBP-type peptidyl-prolyl cis-trans isomerase SlyD</fullName>
        <ecNumber evidence="4">5.2.1.8</ecNumber>
    </recommendedName>
    <alternativeName>
        <fullName evidence="11">Metallochaperone SlyD</fullName>
    </alternativeName>
</protein>
<dbReference type="InterPro" id="IPR001179">
    <property type="entry name" value="PPIase_FKBP_dom"/>
</dbReference>
<dbReference type="Pfam" id="PF00254">
    <property type="entry name" value="FKBP_C"/>
    <property type="match status" value="1"/>
</dbReference>
<comment type="similarity">
    <text evidence="3">Belongs to the FKBP-type PPIase family.</text>
</comment>
<keyword evidence="7" id="KW-0143">Chaperone</keyword>
<keyword evidence="8 13" id="KW-0413">Isomerase</keyword>
<evidence type="ECO:0000256" key="10">
    <source>
        <dbReference type="ARBA" id="ARBA00040015"/>
    </source>
</evidence>